<dbReference type="HOGENOM" id="CLU_1556061_0_0_1"/>
<sequence>MAATHTSALPGFTPIAPSVWDHTPAELYRLTLLHVRPIEAPFLVLLCTWTSAKCRHIAKYTAEYQRRFPSTHIMVVTTSVKHLCFRSARQEQQRLKPAVDRIVHYQRFRPNSRTRAMLMHVFSDGGSHKTCELAEAYYTTTRERLPPLSPAVPGGRKGTASDASASKHRPPY</sequence>
<dbReference type="InterPro" id="IPR008547">
    <property type="entry name" value="DUF829_TMEM53"/>
</dbReference>
<evidence type="ECO:0000313" key="2">
    <source>
        <dbReference type="EMBL" id="EFQ95332.1"/>
    </source>
</evidence>
<dbReference type="Pfam" id="PF05705">
    <property type="entry name" value="DUF829"/>
    <property type="match status" value="1"/>
</dbReference>
<dbReference type="Proteomes" id="UP000001067">
    <property type="component" value="Unassembled WGS sequence"/>
</dbReference>
<evidence type="ECO:0000256" key="1">
    <source>
        <dbReference type="SAM" id="MobiDB-lite"/>
    </source>
</evidence>
<proteinExistence type="predicted"/>
<dbReference type="EMBL" id="GL532846">
    <property type="protein sequence ID" value="EFQ95332.1"/>
    <property type="molecule type" value="Genomic_DNA"/>
</dbReference>
<name>E3RG20_PYRTT</name>
<organism evidence="3">
    <name type="scientific">Pyrenophora teres f. teres (strain 0-1)</name>
    <name type="common">Barley net blotch fungus</name>
    <name type="synonym">Drechslera teres f. teres</name>
    <dbReference type="NCBI Taxonomy" id="861557"/>
    <lineage>
        <taxon>Eukaryota</taxon>
        <taxon>Fungi</taxon>
        <taxon>Dikarya</taxon>
        <taxon>Ascomycota</taxon>
        <taxon>Pezizomycotina</taxon>
        <taxon>Dothideomycetes</taxon>
        <taxon>Pleosporomycetidae</taxon>
        <taxon>Pleosporales</taxon>
        <taxon>Pleosporineae</taxon>
        <taxon>Pleosporaceae</taxon>
        <taxon>Pyrenophora</taxon>
    </lineage>
</organism>
<accession>E3RG20</accession>
<dbReference type="OrthoDB" id="77878at2759"/>
<gene>
    <name evidence="2" type="ORF">PTT_06712</name>
</gene>
<evidence type="ECO:0000313" key="3">
    <source>
        <dbReference type="Proteomes" id="UP000001067"/>
    </source>
</evidence>
<feature type="region of interest" description="Disordered" evidence="1">
    <location>
        <begin position="144"/>
        <end position="172"/>
    </location>
</feature>
<dbReference type="STRING" id="861557.E3RG20"/>
<reference evidence="2 3" key="1">
    <citation type="journal article" date="2010" name="Genome Biol.">
        <title>A first genome assembly of the barley fungal pathogen Pyrenophora teres f. teres.</title>
        <authorList>
            <person name="Ellwood S.R."/>
            <person name="Liu Z."/>
            <person name="Syme R.A."/>
            <person name="Lai Z."/>
            <person name="Hane J.K."/>
            <person name="Keiper F."/>
            <person name="Moffat C.S."/>
            <person name="Oliver R.P."/>
            <person name="Friesen T.L."/>
        </authorList>
    </citation>
    <scope>NUCLEOTIDE SEQUENCE [LARGE SCALE GENOMIC DNA]</scope>
    <source>
        <strain evidence="2 3">0-1</strain>
    </source>
</reference>
<dbReference type="AlphaFoldDB" id="E3RG20"/>
<keyword evidence="3" id="KW-1185">Reference proteome</keyword>
<dbReference type="KEGG" id="pte:PTT_06712"/>
<protein>
    <submittedName>
        <fullName evidence="2">Uncharacterized protein</fullName>
    </submittedName>
</protein>